<comment type="caution">
    <text evidence="15">The sequence shown here is derived from an EMBL/GenBank/DDBJ whole genome shotgun (WGS) entry which is preliminary data.</text>
</comment>
<evidence type="ECO:0000313" key="15">
    <source>
        <dbReference type="EMBL" id="KAK5108835.1"/>
    </source>
</evidence>
<organism evidence="15 16">
    <name type="scientific">Meristemomyces frigidus</name>
    <dbReference type="NCBI Taxonomy" id="1508187"/>
    <lineage>
        <taxon>Eukaryota</taxon>
        <taxon>Fungi</taxon>
        <taxon>Dikarya</taxon>
        <taxon>Ascomycota</taxon>
        <taxon>Pezizomycotina</taxon>
        <taxon>Dothideomycetes</taxon>
        <taxon>Dothideomycetidae</taxon>
        <taxon>Mycosphaerellales</taxon>
        <taxon>Teratosphaeriaceae</taxon>
        <taxon>Meristemomyces</taxon>
    </lineage>
</organism>
<dbReference type="InterPro" id="IPR037138">
    <property type="entry name" value="His_deacetylse_dom_sf"/>
</dbReference>
<dbReference type="GO" id="GO:0000118">
    <property type="term" value="C:histone deacetylase complex"/>
    <property type="evidence" value="ECO:0007669"/>
    <property type="project" value="TreeGrafter"/>
</dbReference>
<dbReference type="EC" id="3.5.1.98" evidence="3 11"/>
<sequence>MEFSDIVDSLRRDGDETVAFAEGIAHDSLSSSSSNGGLVAGSKLSGPDSLPTMSARLNGGGIKIDRALGLTLDPQPDRPRPAKFRNLPYATLQTGLVYDVRMRFHVEALPSETDLHPEDPRRIHAIFEAFVNAGLAWSAKAEGPSNYYMGRIDAREVTMQEACLVHTKAHWDWIQALADMTVPELQNILQHPREQMQLDSVYVSPSTPFCARLSAGGAIEACRAILLGKVKNVFAVIRPPGHHAEREDVKGFCFFDNVSIATKVCQRDFGESCQKVFILDWDVHHGNGIQQAHYNDPNVLYISLHVHANGAFYPEGSYRDNRAPYGDYRHCGEGPGQGRNVNIPWRRAGMGDADYIYAFQQVVMPIAAEFNPHLVIIAAGFDAADGDMLGGCHVTPTGYAHMTHMLMSLAGGKVAVCLEGGYNLDAIARSAAAVGRTLMGEPPDRLEECEPTKSGVDDVKLVLRQQSKFWQSLYPKDLSDRLAGPLYGERMHDVVRKWQATTLWDKHEMSPLFIHRSQLSKSFEDQVLATPNYVERCPLLVILHDPPEVLTSPDPRTGKIDLHNTWLTDIAKTYIDWAIKQGFAVIDVNLPKHITDDDEDKQEHEQSEGIEDRTREATNLLTYLWENYIEINDATHVFLMGTNTGHGAIVNFIKTHEEAAEERLTKAISFIEDVPFQSCKSATGNEELAKWYYRSSLVFLASGHAFWDTEHARKIKKRFGRVFKSEEENVSDMLVHFKDTVTEVLLRDTAEWREKRSANMDEAEEDEMMTGIATPDPLRRPPVGNFALSPRPPGGGVTASPRAGGSGTRTPQGGSSPTKLPLMANFAFGRNGQPGSPAR</sequence>
<dbReference type="InterPro" id="IPR023801">
    <property type="entry name" value="His_deacetylse_dom"/>
</dbReference>
<evidence type="ECO:0000256" key="12">
    <source>
        <dbReference type="SAM" id="MobiDB-lite"/>
    </source>
</evidence>
<dbReference type="Pfam" id="PF09757">
    <property type="entry name" value="Arb2-like"/>
    <property type="match status" value="1"/>
</dbReference>
<keyword evidence="7 11" id="KW-0805">Transcription regulation</keyword>
<reference evidence="15" key="1">
    <citation type="submission" date="2023-08" db="EMBL/GenBank/DDBJ databases">
        <title>Black Yeasts Isolated from many extreme environments.</title>
        <authorList>
            <person name="Coleine C."/>
            <person name="Stajich J.E."/>
            <person name="Selbmann L."/>
        </authorList>
    </citation>
    <scope>NUCLEOTIDE SEQUENCE</scope>
    <source>
        <strain evidence="15">CCFEE 5401</strain>
    </source>
</reference>
<evidence type="ECO:0000313" key="16">
    <source>
        <dbReference type="Proteomes" id="UP001310890"/>
    </source>
</evidence>
<evidence type="ECO:0000256" key="9">
    <source>
        <dbReference type="ARBA" id="ARBA00023242"/>
    </source>
</evidence>
<evidence type="ECO:0000256" key="8">
    <source>
        <dbReference type="ARBA" id="ARBA00023163"/>
    </source>
</evidence>
<feature type="compositionally biased region" description="Polar residues" evidence="12">
    <location>
        <begin position="808"/>
        <end position="818"/>
    </location>
</feature>
<feature type="domain" description="Histone deacetylase" evidence="13">
    <location>
        <begin position="116"/>
        <end position="436"/>
    </location>
</feature>
<dbReference type="PANTHER" id="PTHR10625:SF5">
    <property type="entry name" value="HISTONE DEACETYLASE"/>
    <property type="match status" value="1"/>
</dbReference>
<evidence type="ECO:0000256" key="6">
    <source>
        <dbReference type="ARBA" id="ARBA00022853"/>
    </source>
</evidence>
<evidence type="ECO:0000256" key="1">
    <source>
        <dbReference type="ARBA" id="ARBA00004123"/>
    </source>
</evidence>
<evidence type="ECO:0000256" key="5">
    <source>
        <dbReference type="ARBA" id="ARBA00022801"/>
    </source>
</evidence>
<keyword evidence="4 11" id="KW-0678">Repressor</keyword>
<evidence type="ECO:0000256" key="10">
    <source>
        <dbReference type="ARBA" id="ARBA00048287"/>
    </source>
</evidence>
<comment type="function">
    <text evidence="11">Responsible for the deacetylation of lysine residues on the N-terminal part of the core histones (H2A, H2B, H3 and H4). Histone deacetylation gives a tag for epigenetic repression and plays an important role in transcriptional regulation, cell cycle progression and developmental events.</text>
</comment>
<evidence type="ECO:0000259" key="13">
    <source>
        <dbReference type="Pfam" id="PF00850"/>
    </source>
</evidence>
<feature type="domain" description="Arb2-like" evidence="14">
    <location>
        <begin position="490"/>
        <end position="752"/>
    </location>
</feature>
<dbReference type="InterPro" id="IPR017321">
    <property type="entry name" value="Hist_deAcase_II_yeast"/>
</dbReference>
<name>A0AAN7YD82_9PEZI</name>
<dbReference type="InterPro" id="IPR023696">
    <property type="entry name" value="Ureohydrolase_dom_sf"/>
</dbReference>
<dbReference type="PIRSF" id="PIRSF037919">
    <property type="entry name" value="HDAC_II_yeast"/>
    <property type="match status" value="1"/>
</dbReference>
<gene>
    <name evidence="15" type="ORF">LTR62_007809</name>
</gene>
<accession>A0AAN7YD82</accession>
<dbReference type="InterPro" id="IPR019154">
    <property type="entry name" value="Arb2-like_domain"/>
</dbReference>
<evidence type="ECO:0000256" key="11">
    <source>
        <dbReference type="PIRNR" id="PIRNR037919"/>
    </source>
</evidence>
<dbReference type="GO" id="GO:0040029">
    <property type="term" value="P:epigenetic regulation of gene expression"/>
    <property type="evidence" value="ECO:0007669"/>
    <property type="project" value="TreeGrafter"/>
</dbReference>
<feature type="region of interest" description="Disordered" evidence="12">
    <location>
        <begin position="772"/>
        <end position="839"/>
    </location>
</feature>
<keyword evidence="5 11" id="KW-0378">Hydrolase</keyword>
<dbReference type="Pfam" id="PF00850">
    <property type="entry name" value="Hist_deacetyl"/>
    <property type="match status" value="1"/>
</dbReference>
<keyword evidence="9 11" id="KW-0539">Nucleus</keyword>
<evidence type="ECO:0000256" key="3">
    <source>
        <dbReference type="ARBA" id="ARBA00012111"/>
    </source>
</evidence>
<evidence type="ECO:0000256" key="4">
    <source>
        <dbReference type="ARBA" id="ARBA00022491"/>
    </source>
</evidence>
<evidence type="ECO:0000259" key="14">
    <source>
        <dbReference type="Pfam" id="PF09757"/>
    </source>
</evidence>
<protein>
    <recommendedName>
        <fullName evidence="3 11">Histone deacetylase</fullName>
        <ecNumber evidence="3 11">3.5.1.98</ecNumber>
    </recommendedName>
</protein>
<comment type="catalytic activity">
    <reaction evidence="10 11">
        <text>N(6)-acetyl-L-lysyl-[histone] + H2O = L-lysyl-[histone] + acetate</text>
        <dbReference type="Rhea" id="RHEA:58196"/>
        <dbReference type="Rhea" id="RHEA-COMP:9845"/>
        <dbReference type="Rhea" id="RHEA-COMP:11338"/>
        <dbReference type="ChEBI" id="CHEBI:15377"/>
        <dbReference type="ChEBI" id="CHEBI:29969"/>
        <dbReference type="ChEBI" id="CHEBI:30089"/>
        <dbReference type="ChEBI" id="CHEBI:61930"/>
        <dbReference type="EC" id="3.5.1.98"/>
    </reaction>
</comment>
<dbReference type="GO" id="GO:0031078">
    <property type="term" value="F:histone H3K14 deacetylase activity, hydrolytic mechanism"/>
    <property type="evidence" value="ECO:0007669"/>
    <property type="project" value="UniProtKB-UniRule"/>
</dbReference>
<comment type="subcellular location">
    <subcellularLocation>
        <location evidence="1 11">Nucleus</location>
    </subcellularLocation>
</comment>
<dbReference type="Proteomes" id="UP001310890">
    <property type="component" value="Unassembled WGS sequence"/>
</dbReference>
<keyword evidence="8 11" id="KW-0804">Transcription</keyword>
<dbReference type="AlphaFoldDB" id="A0AAN7YD82"/>
<evidence type="ECO:0000256" key="7">
    <source>
        <dbReference type="ARBA" id="ARBA00023015"/>
    </source>
</evidence>
<proteinExistence type="inferred from homology"/>
<dbReference type="PRINTS" id="PR01270">
    <property type="entry name" value="HDASUPER"/>
</dbReference>
<dbReference type="PANTHER" id="PTHR10625">
    <property type="entry name" value="HISTONE DEACETYLASE HDAC1-RELATED"/>
    <property type="match status" value="1"/>
</dbReference>
<dbReference type="Gene3D" id="3.40.800.20">
    <property type="entry name" value="Histone deacetylase domain"/>
    <property type="match status" value="1"/>
</dbReference>
<dbReference type="FunFam" id="3.40.800.20:FF:000005">
    <property type="entry name" value="histone deacetylase 6"/>
    <property type="match status" value="1"/>
</dbReference>
<dbReference type="EMBL" id="JAVRRL010000077">
    <property type="protein sequence ID" value="KAK5108835.1"/>
    <property type="molecule type" value="Genomic_DNA"/>
</dbReference>
<dbReference type="InterPro" id="IPR000286">
    <property type="entry name" value="HDACs"/>
</dbReference>
<keyword evidence="6 11" id="KW-0156">Chromatin regulator</keyword>
<dbReference type="SUPFAM" id="SSF52768">
    <property type="entry name" value="Arginase/deacetylase"/>
    <property type="match status" value="1"/>
</dbReference>
<comment type="similarity">
    <text evidence="2 11">Belongs to the histone deacetylase family. HD type 2 subfamily.</text>
</comment>
<evidence type="ECO:0000256" key="2">
    <source>
        <dbReference type="ARBA" id="ARBA00007738"/>
    </source>
</evidence>